<evidence type="ECO:0000313" key="15">
    <source>
        <dbReference type="EMBL" id="CAD1479884.1"/>
    </source>
</evidence>
<evidence type="ECO:0000256" key="7">
    <source>
        <dbReference type="ARBA" id="ARBA00023136"/>
    </source>
</evidence>
<keyword evidence="8" id="KW-1015">Disulfide bond</keyword>
<organism evidence="15 16">
    <name type="scientific">Heterotrigona itama</name>
    <dbReference type="NCBI Taxonomy" id="395501"/>
    <lineage>
        <taxon>Eukaryota</taxon>
        <taxon>Metazoa</taxon>
        <taxon>Ecdysozoa</taxon>
        <taxon>Arthropoda</taxon>
        <taxon>Hexapoda</taxon>
        <taxon>Insecta</taxon>
        <taxon>Pterygota</taxon>
        <taxon>Neoptera</taxon>
        <taxon>Endopterygota</taxon>
        <taxon>Hymenoptera</taxon>
        <taxon>Apocrita</taxon>
        <taxon>Aculeata</taxon>
        <taxon>Apoidea</taxon>
        <taxon>Anthophila</taxon>
        <taxon>Apidae</taxon>
        <taxon>Heterotrigona</taxon>
    </lineage>
</organism>
<keyword evidence="5 14" id="KW-0812">Transmembrane</keyword>
<keyword evidence="9" id="KW-0675">Receptor</keyword>
<comment type="similarity">
    <text evidence="3">Belongs to the CD36 family.</text>
</comment>
<sequence length="643" mass="73104">MERKMRPSLPLSSIVVPTFFSSSTDKFGGDKSRARIDFAEQKRGYKCPGETRFRKSNVDVSAKGQRGGEGVEEGDREKIEKTGLGQAGRQAGRQSCREHKRGQNRRRQFSRRQFQRIVPSLGRTRVIAVARRLSTNPAKGGSGKPGRGGWRRCWAYGFAALLSVATFLLFWCTSAYRDAILWNLELRNGTRSFLLWQRPPVGLQINAYVFNYTNVGEFESGSARKLRVQEVGPFVYRESLSRANVQLHENRTVTYQEKRSFQWISGLSEGQTVIVPNVLLMSALAYSRDLNYLLQLGFTVLMTGLKLRAKQPFLQLSVGEYFWGYEDELFEMAKRFSPLKQSLPYDKFGILAFRNGLDADRITMHTGADDLGLIQRINGHESYWIWGDEKCDRIYGTDGSMFPPNWIQQRPNATIYVYAKEFCRQLPFRYERRSFSNGIPTLRYKLPSNVFTSTSNKDSCFCPKESYDSVSRICPPAGTFNISACKFGTPLIVSFPHFYSGDESLFQKIEGLTPRQDRHESYVDLHTHLGVTVATRMRFQLNLEVRKAVGMPFSGNLEDGSILPLIWVDTVIDDLPESIRQALYLSHYLVNAVEAGLQWCSLIGVVISFGAFLAALRNQQEESIAKATKPTVDRPRSLELDRL</sequence>
<dbReference type="Proteomes" id="UP000752696">
    <property type="component" value="Unassembled WGS sequence"/>
</dbReference>
<dbReference type="PANTHER" id="PTHR11923:SF110">
    <property type="entry name" value="SCAVENGER RECEPTOR CLASS B MEMBER 1"/>
    <property type="match status" value="1"/>
</dbReference>
<feature type="compositionally biased region" description="Basic residues" evidence="13">
    <location>
        <begin position="98"/>
        <end position="109"/>
    </location>
</feature>
<dbReference type="OrthoDB" id="18585at2759"/>
<evidence type="ECO:0000256" key="2">
    <source>
        <dbReference type="ARBA" id="ARBA00004651"/>
    </source>
</evidence>
<keyword evidence="4" id="KW-1003">Cell membrane</keyword>
<evidence type="ECO:0000256" key="14">
    <source>
        <dbReference type="SAM" id="Phobius"/>
    </source>
</evidence>
<dbReference type="Pfam" id="PF01130">
    <property type="entry name" value="CD36"/>
    <property type="match status" value="1"/>
</dbReference>
<dbReference type="InterPro" id="IPR002159">
    <property type="entry name" value="CD36_fam"/>
</dbReference>
<evidence type="ECO:0000256" key="9">
    <source>
        <dbReference type="ARBA" id="ARBA00023170"/>
    </source>
</evidence>
<dbReference type="PRINTS" id="PR01609">
    <property type="entry name" value="CD36FAMILY"/>
</dbReference>
<proteinExistence type="inferred from homology"/>
<comment type="subcellular location">
    <subcellularLocation>
        <location evidence="2">Cell membrane</location>
        <topology evidence="2">Multi-pass membrane protein</topology>
    </subcellularLocation>
    <subcellularLocation>
        <location evidence="1">Membrane</location>
        <location evidence="1">Caveola</location>
        <topology evidence="1">Multi-pass membrane protein</topology>
    </subcellularLocation>
</comment>
<dbReference type="GO" id="GO:0005737">
    <property type="term" value="C:cytoplasm"/>
    <property type="evidence" value="ECO:0007669"/>
    <property type="project" value="TreeGrafter"/>
</dbReference>
<feature type="transmembrane region" description="Helical" evidence="14">
    <location>
        <begin position="153"/>
        <end position="171"/>
    </location>
</feature>
<evidence type="ECO:0000256" key="5">
    <source>
        <dbReference type="ARBA" id="ARBA00022692"/>
    </source>
</evidence>
<keyword evidence="10" id="KW-0325">Glycoprotein</keyword>
<evidence type="ECO:0000256" key="8">
    <source>
        <dbReference type="ARBA" id="ARBA00023157"/>
    </source>
</evidence>
<keyword evidence="7 14" id="KW-0472">Membrane</keyword>
<evidence type="ECO:0000256" key="6">
    <source>
        <dbReference type="ARBA" id="ARBA00022989"/>
    </source>
</evidence>
<dbReference type="GO" id="GO:0005044">
    <property type="term" value="F:scavenger receptor activity"/>
    <property type="evidence" value="ECO:0007669"/>
    <property type="project" value="TreeGrafter"/>
</dbReference>
<evidence type="ECO:0000256" key="11">
    <source>
        <dbReference type="ARBA" id="ARBA00040821"/>
    </source>
</evidence>
<reference evidence="15" key="1">
    <citation type="submission" date="2020-07" db="EMBL/GenBank/DDBJ databases">
        <authorList>
            <person name="Nazaruddin N."/>
        </authorList>
    </citation>
    <scope>NUCLEOTIDE SEQUENCE</scope>
</reference>
<evidence type="ECO:0000256" key="10">
    <source>
        <dbReference type="ARBA" id="ARBA00023180"/>
    </source>
</evidence>
<evidence type="ECO:0000256" key="4">
    <source>
        <dbReference type="ARBA" id="ARBA00022475"/>
    </source>
</evidence>
<gene>
    <name evidence="15" type="ORF">MHI_LOCUS887527</name>
</gene>
<comment type="caution">
    <text evidence="15">The sequence shown here is derived from an EMBL/GenBank/DDBJ whole genome shotgun (WGS) entry which is preliminary data.</text>
</comment>
<evidence type="ECO:0000256" key="12">
    <source>
        <dbReference type="ARBA" id="ARBA00042244"/>
    </source>
</evidence>
<dbReference type="EMBL" id="CAJDYZ010011712">
    <property type="protein sequence ID" value="CAD1479884.1"/>
    <property type="molecule type" value="Genomic_DNA"/>
</dbReference>
<keyword evidence="6 14" id="KW-1133">Transmembrane helix</keyword>
<dbReference type="PANTHER" id="PTHR11923">
    <property type="entry name" value="SCAVENGER RECEPTOR CLASS B TYPE-1 SR-B1"/>
    <property type="match status" value="1"/>
</dbReference>
<name>A0A6V7HJ92_9HYME</name>
<keyword evidence="16" id="KW-1185">Reference proteome</keyword>
<dbReference type="GO" id="GO:0005901">
    <property type="term" value="C:caveola"/>
    <property type="evidence" value="ECO:0007669"/>
    <property type="project" value="UniProtKB-SubCell"/>
</dbReference>
<evidence type="ECO:0000313" key="16">
    <source>
        <dbReference type="Proteomes" id="UP000752696"/>
    </source>
</evidence>
<evidence type="ECO:0000256" key="3">
    <source>
        <dbReference type="ARBA" id="ARBA00010532"/>
    </source>
</evidence>
<accession>A0A6V7HJ92</accession>
<evidence type="ECO:0000256" key="1">
    <source>
        <dbReference type="ARBA" id="ARBA00004189"/>
    </source>
</evidence>
<protein>
    <recommendedName>
        <fullName evidence="11">Scavenger receptor class B member 1</fullName>
    </recommendedName>
    <alternativeName>
        <fullName evidence="12">SR-BI</fullName>
    </alternativeName>
</protein>
<evidence type="ECO:0000256" key="13">
    <source>
        <dbReference type="SAM" id="MobiDB-lite"/>
    </source>
</evidence>
<feature type="region of interest" description="Disordered" evidence="13">
    <location>
        <begin position="59"/>
        <end position="109"/>
    </location>
</feature>
<dbReference type="AlphaFoldDB" id="A0A6V7HJ92"/>